<dbReference type="InterPro" id="IPR029510">
    <property type="entry name" value="Ald_DH_CS_GLU"/>
</dbReference>
<dbReference type="InterPro" id="IPR016163">
    <property type="entry name" value="Ald_DH_C"/>
</dbReference>
<evidence type="ECO:0000256" key="1">
    <source>
        <dbReference type="ARBA" id="ARBA00009986"/>
    </source>
</evidence>
<dbReference type="AlphaFoldDB" id="A0A558ACY9"/>
<dbReference type="InterPro" id="IPR016161">
    <property type="entry name" value="Ald_DH/histidinol_DH"/>
</dbReference>
<feature type="active site" evidence="3">
    <location>
        <position position="251"/>
    </location>
</feature>
<dbReference type="SUPFAM" id="SSF53720">
    <property type="entry name" value="ALDH-like"/>
    <property type="match status" value="1"/>
</dbReference>
<dbReference type="RefSeq" id="WP_144638737.1">
    <property type="nucleotide sequence ID" value="NZ_BNAX01000005.1"/>
</dbReference>
<dbReference type="PROSITE" id="PS00687">
    <property type="entry name" value="ALDEHYDE_DEHYDR_GLU"/>
    <property type="match status" value="1"/>
</dbReference>
<evidence type="ECO:0000256" key="2">
    <source>
        <dbReference type="ARBA" id="ARBA00023002"/>
    </source>
</evidence>
<proteinExistence type="inferred from homology"/>
<dbReference type="GO" id="GO:0016620">
    <property type="term" value="F:oxidoreductase activity, acting on the aldehyde or oxo group of donors, NAD or NADP as acceptor"/>
    <property type="evidence" value="ECO:0007669"/>
    <property type="project" value="InterPro"/>
</dbReference>
<dbReference type="FunFam" id="3.40.309.10:FF:000012">
    <property type="entry name" value="Betaine aldehyde dehydrogenase"/>
    <property type="match status" value="1"/>
</dbReference>
<evidence type="ECO:0000313" key="7">
    <source>
        <dbReference type="Proteomes" id="UP000318578"/>
    </source>
</evidence>
<dbReference type="Pfam" id="PF00171">
    <property type="entry name" value="Aldedh"/>
    <property type="match status" value="1"/>
</dbReference>
<evidence type="ECO:0000256" key="4">
    <source>
        <dbReference type="RuleBase" id="RU003345"/>
    </source>
</evidence>
<dbReference type="CDD" id="cd07114">
    <property type="entry name" value="ALDH_DhaS"/>
    <property type="match status" value="1"/>
</dbReference>
<dbReference type="InterPro" id="IPR015590">
    <property type="entry name" value="Aldehyde_DH_dom"/>
</dbReference>
<evidence type="ECO:0000313" key="6">
    <source>
        <dbReference type="EMBL" id="TVT22063.1"/>
    </source>
</evidence>
<reference evidence="6 7" key="1">
    <citation type="submission" date="2019-07" db="EMBL/GenBank/DDBJ databases">
        <title>New species of Amycolatopsis and Streptomyces.</title>
        <authorList>
            <person name="Duangmal K."/>
            <person name="Teo W.F.A."/>
            <person name="Lipun K."/>
        </authorList>
    </citation>
    <scope>NUCLEOTIDE SEQUENCE [LARGE SCALE GENOMIC DNA]</scope>
    <source>
        <strain evidence="6 7">JCM 30562</strain>
    </source>
</reference>
<dbReference type="PANTHER" id="PTHR11699">
    <property type="entry name" value="ALDEHYDE DEHYDROGENASE-RELATED"/>
    <property type="match status" value="1"/>
</dbReference>
<gene>
    <name evidence="6" type="ORF">FNH06_15015</name>
</gene>
<name>A0A558ACY9_9PSEU</name>
<dbReference type="Gene3D" id="3.40.605.10">
    <property type="entry name" value="Aldehyde Dehydrogenase, Chain A, domain 1"/>
    <property type="match status" value="1"/>
</dbReference>
<evidence type="ECO:0000259" key="5">
    <source>
        <dbReference type="Pfam" id="PF00171"/>
    </source>
</evidence>
<feature type="domain" description="Aldehyde dehydrogenase" evidence="5">
    <location>
        <begin position="16"/>
        <end position="475"/>
    </location>
</feature>
<keyword evidence="2 4" id="KW-0560">Oxidoreductase</keyword>
<accession>A0A558ACY9</accession>
<dbReference type="OrthoDB" id="6882680at2"/>
<organism evidence="6 7">
    <name type="scientific">Amycolatopsis acidiphila</name>
    <dbReference type="NCBI Taxonomy" id="715473"/>
    <lineage>
        <taxon>Bacteria</taxon>
        <taxon>Bacillati</taxon>
        <taxon>Actinomycetota</taxon>
        <taxon>Actinomycetes</taxon>
        <taxon>Pseudonocardiales</taxon>
        <taxon>Pseudonocardiaceae</taxon>
        <taxon>Amycolatopsis</taxon>
    </lineage>
</organism>
<dbReference type="Proteomes" id="UP000318578">
    <property type="component" value="Unassembled WGS sequence"/>
</dbReference>
<dbReference type="EMBL" id="VJZA01000021">
    <property type="protein sequence ID" value="TVT22063.1"/>
    <property type="molecule type" value="Genomic_DNA"/>
</dbReference>
<dbReference type="InterPro" id="IPR016160">
    <property type="entry name" value="Ald_DH_CS_CYS"/>
</dbReference>
<dbReference type="InterPro" id="IPR016162">
    <property type="entry name" value="Ald_DH_N"/>
</dbReference>
<dbReference type="Gene3D" id="3.40.309.10">
    <property type="entry name" value="Aldehyde Dehydrogenase, Chain A, domain 2"/>
    <property type="match status" value="1"/>
</dbReference>
<evidence type="ECO:0000256" key="3">
    <source>
        <dbReference type="PROSITE-ProRule" id="PRU10007"/>
    </source>
</evidence>
<protein>
    <submittedName>
        <fullName evidence="6">Aldehyde dehydrogenase</fullName>
    </submittedName>
</protein>
<comment type="caution">
    <text evidence="6">The sequence shown here is derived from an EMBL/GenBank/DDBJ whole genome shotgun (WGS) entry which is preliminary data.</text>
</comment>
<sequence length="490" mass="51198">MALPRFSMLISGKPVEAQSGRTFESLNPYTGAPWAVIPDGGPEDVDAAVAAARAALDGEWGRLTGFARAKLLRRLGDLVAENAERLAGLEVNDSGKLYREMIGQLTALGGWYSYFAGLADKIEGRQIPSPNPDYLVYTRREPVGVVAAITPWNSPLLLMTWKLAPALAAGCTVVVKPSEHAPASTLGFAELIEQAGFPPGVVNVVTGLSRETGARLAAHPGVDKVAFTGSTATGRAVAMAAAENLNPVTLELGGKSAQVVFPDADLAAAANGVVAGVFAATGQTCMAGSRLVVHRDVHDELVRLVAERAASIRLGDPNDPATEMGPVANEPQYRKVLGYLETARGEGATVAYGGAADDGLGGLFVKPTILTGVGPASTVVREEVFGPVLSVYAFDGEDEAVKLANDTDYGLAGAVWTKDVHRAHRVAARIKAGSVWVNAYRVVAPSVPFGGFKNSGLGRENGVDALDPYLETKSVWVELTGGTRDPFTLG</sequence>
<dbReference type="FunFam" id="3.40.605.10:FF:000007">
    <property type="entry name" value="NAD/NADP-dependent betaine aldehyde dehydrogenase"/>
    <property type="match status" value="1"/>
</dbReference>
<comment type="similarity">
    <text evidence="1 4">Belongs to the aldehyde dehydrogenase family.</text>
</comment>
<dbReference type="PROSITE" id="PS00070">
    <property type="entry name" value="ALDEHYDE_DEHYDR_CYS"/>
    <property type="match status" value="1"/>
</dbReference>
<keyword evidence="7" id="KW-1185">Reference proteome</keyword>